<feature type="transmembrane region" description="Helical" evidence="7">
    <location>
        <begin position="12"/>
        <end position="34"/>
    </location>
</feature>
<evidence type="ECO:0000256" key="1">
    <source>
        <dbReference type="ARBA" id="ARBA00004651"/>
    </source>
</evidence>
<dbReference type="AlphaFoldDB" id="A0A9E8LUH8"/>
<feature type="transmembrane region" description="Helical" evidence="7">
    <location>
        <begin position="67"/>
        <end position="86"/>
    </location>
</feature>
<comment type="subcellular location">
    <subcellularLocation>
        <location evidence="1">Cell membrane</location>
        <topology evidence="1">Multi-pass membrane protein</topology>
    </subcellularLocation>
</comment>
<evidence type="ECO:0000256" key="5">
    <source>
        <dbReference type="ARBA" id="ARBA00022989"/>
    </source>
</evidence>
<feature type="domain" description="Sulfatase N-terminal" evidence="8">
    <location>
        <begin position="302"/>
        <end position="581"/>
    </location>
</feature>
<dbReference type="SUPFAM" id="SSF53649">
    <property type="entry name" value="Alkaline phosphatase-like"/>
    <property type="match status" value="1"/>
</dbReference>
<keyword evidence="6 7" id="KW-0472">Membrane</keyword>
<keyword evidence="4 7" id="KW-0812">Transmembrane</keyword>
<evidence type="ECO:0000256" key="6">
    <source>
        <dbReference type="ARBA" id="ARBA00023136"/>
    </source>
</evidence>
<reference evidence="9" key="1">
    <citation type="submission" date="2022-09" db="EMBL/GenBank/DDBJ databases">
        <title>Complete Genomes of Fervidibacillus albus and Fervidibacillus halotolerans isolated from tidal flat sediments.</title>
        <authorList>
            <person name="Kwon K.K."/>
            <person name="Yang S.-H."/>
            <person name="Park M.J."/>
            <person name="Oh H.-M."/>
        </authorList>
    </citation>
    <scope>NUCLEOTIDE SEQUENCE</scope>
    <source>
        <strain evidence="9">MEBiC13591</strain>
    </source>
</reference>
<keyword evidence="3" id="KW-1003">Cell membrane</keyword>
<dbReference type="Gene3D" id="3.30.1120.170">
    <property type="match status" value="1"/>
</dbReference>
<evidence type="ECO:0000256" key="4">
    <source>
        <dbReference type="ARBA" id="ARBA00022692"/>
    </source>
</evidence>
<protein>
    <submittedName>
        <fullName evidence="9">Sulfatase-like hydrolase/transferase</fullName>
    </submittedName>
</protein>
<evidence type="ECO:0000259" key="8">
    <source>
        <dbReference type="Pfam" id="PF00884"/>
    </source>
</evidence>
<dbReference type="Proteomes" id="UP001164718">
    <property type="component" value="Chromosome"/>
</dbReference>
<feature type="transmembrane region" description="Helical" evidence="7">
    <location>
        <begin position="115"/>
        <end position="135"/>
    </location>
</feature>
<evidence type="ECO:0000256" key="3">
    <source>
        <dbReference type="ARBA" id="ARBA00022475"/>
    </source>
</evidence>
<evidence type="ECO:0000256" key="2">
    <source>
        <dbReference type="ARBA" id="ARBA00004936"/>
    </source>
</evidence>
<organism evidence="9 10">
    <name type="scientific">Fervidibacillus albus</name>
    <dbReference type="NCBI Taxonomy" id="2980026"/>
    <lineage>
        <taxon>Bacteria</taxon>
        <taxon>Bacillati</taxon>
        <taxon>Bacillota</taxon>
        <taxon>Bacilli</taxon>
        <taxon>Bacillales</taxon>
        <taxon>Bacillaceae</taxon>
        <taxon>Fervidibacillus</taxon>
    </lineage>
</organism>
<dbReference type="KEGG" id="faf:OE104_13840"/>
<dbReference type="PANTHER" id="PTHR47371">
    <property type="entry name" value="LIPOTEICHOIC ACID SYNTHASE"/>
    <property type="match status" value="1"/>
</dbReference>
<evidence type="ECO:0000313" key="10">
    <source>
        <dbReference type="Proteomes" id="UP001164718"/>
    </source>
</evidence>
<dbReference type="CDD" id="cd16015">
    <property type="entry name" value="LTA_synthase"/>
    <property type="match status" value="1"/>
</dbReference>
<keyword evidence="9" id="KW-0378">Hydrolase</keyword>
<evidence type="ECO:0000313" key="9">
    <source>
        <dbReference type="EMBL" id="WAA09590.1"/>
    </source>
</evidence>
<dbReference type="GO" id="GO:0016787">
    <property type="term" value="F:hydrolase activity"/>
    <property type="evidence" value="ECO:0007669"/>
    <property type="project" value="UniProtKB-KW"/>
</dbReference>
<sequence>MENRWKIDGLLLYFISSFIYLEGLLKFLIGEAIFSSNTVLILLFTILYAFLSFFIVNIFPKRYKFKLSVTILIILGIIFSSQFIYFRFFKTYYSIYSAKNGGQIVQFWQEIVLSLWHHLIPIILIFLPAFILIAFGKRVLSFRRLSFVAHVSILSIASVFYIISIIFIHFSDRHLYSTFDLYYRNNDPNVSVAKLGLLTTMRLDLQRQLTNWSPTLSGPMSIEIYTKSDVPKQKDTESISPVDEYSTDEQEQIRYEPQILKIDFDRLIQGETNDEIKQMHQYFSHVQPTYTNAFTGKFSGYNLIFITAEGFSPYAVHKDVTPTLYKFVHEGYQFPNFYTPIWGVSTSDGEYVATVGLIPKSGVWSFYESSKNELPFALGNQLKKRGYKTVAYHNHTYDYYRRDVSHPNMGYDYKGVGNGLKVKETWPESDLEMMQVTIPEYIDDEPFHAYYMTVSGHLRYSFTGNYIAYKNKKFVEHLPYSDEGKAYIATQVELDRALEYLLRQLKERGIADRTLIALSADHYPYGLKKDTIDELAGHEVEENFELYKNHFILYTEGMDEVVVDEPASSLDIIPTLSNLLGLPYDSRLLMGRDLFSESEPLVIFQNRSFITDQGRYNSITNVFHSATGKNPGEKYVKQISNLVNEKFYYSAKILETDYYSFISKALE</sequence>
<keyword evidence="5 7" id="KW-1133">Transmembrane helix</keyword>
<dbReference type="RefSeq" id="WP_275417371.1">
    <property type="nucleotide sequence ID" value="NZ_CP106878.1"/>
</dbReference>
<dbReference type="InterPro" id="IPR000917">
    <property type="entry name" value="Sulfatase_N"/>
</dbReference>
<comment type="pathway">
    <text evidence="2">Cell wall biogenesis; lipoteichoic acid biosynthesis.</text>
</comment>
<proteinExistence type="predicted"/>
<feature type="transmembrane region" description="Helical" evidence="7">
    <location>
        <begin position="40"/>
        <end position="60"/>
    </location>
</feature>
<keyword evidence="10" id="KW-1185">Reference proteome</keyword>
<evidence type="ECO:0000256" key="7">
    <source>
        <dbReference type="SAM" id="Phobius"/>
    </source>
</evidence>
<dbReference type="PANTHER" id="PTHR47371:SF3">
    <property type="entry name" value="PHOSPHOGLYCEROL TRANSFERASE I"/>
    <property type="match status" value="1"/>
</dbReference>
<dbReference type="EMBL" id="CP106878">
    <property type="protein sequence ID" value="WAA09590.1"/>
    <property type="molecule type" value="Genomic_DNA"/>
</dbReference>
<accession>A0A9E8LUH8</accession>
<dbReference type="InterPro" id="IPR017850">
    <property type="entry name" value="Alkaline_phosphatase_core_sf"/>
</dbReference>
<dbReference type="GO" id="GO:0005886">
    <property type="term" value="C:plasma membrane"/>
    <property type="evidence" value="ECO:0007669"/>
    <property type="project" value="UniProtKB-SubCell"/>
</dbReference>
<dbReference type="Pfam" id="PF00884">
    <property type="entry name" value="Sulfatase"/>
    <property type="match status" value="1"/>
</dbReference>
<name>A0A9E8LUH8_9BACI</name>
<dbReference type="Gene3D" id="3.40.720.10">
    <property type="entry name" value="Alkaline Phosphatase, subunit A"/>
    <property type="match status" value="1"/>
</dbReference>
<dbReference type="InterPro" id="IPR050448">
    <property type="entry name" value="OpgB/LTA_synthase_biosynth"/>
</dbReference>
<gene>
    <name evidence="9" type="ORF">OE104_13840</name>
</gene>
<feature type="transmembrane region" description="Helical" evidence="7">
    <location>
        <begin position="147"/>
        <end position="170"/>
    </location>
</feature>